<dbReference type="EMBL" id="CP134206">
    <property type="protein sequence ID" value="WND04473.1"/>
    <property type="molecule type" value="Genomic_DNA"/>
</dbReference>
<sequence length="84" mass="9843">MNEHKKCKKINFEDQISLMLFACYATQPFSVADIQEAVFDFHRATVYSLLNEHTKYGYLERVSDSHYRATQYAKDIMNVKGEIT</sequence>
<dbReference type="AlphaFoldDB" id="A0AB38YT87"/>
<dbReference type="InterPro" id="IPR036388">
    <property type="entry name" value="WH-like_DNA-bd_sf"/>
</dbReference>
<gene>
    <name evidence="1" type="ORF">RHP80_09545</name>
</gene>
<name>A0AB38YT87_9GAMM</name>
<dbReference type="Proteomes" id="UP001256400">
    <property type="component" value="Chromosome"/>
</dbReference>
<accession>A0AB38YT87</accession>
<organism evidence="1 2">
    <name type="scientific">Acinetobacter soli</name>
    <dbReference type="NCBI Taxonomy" id="487316"/>
    <lineage>
        <taxon>Bacteria</taxon>
        <taxon>Pseudomonadati</taxon>
        <taxon>Pseudomonadota</taxon>
        <taxon>Gammaproteobacteria</taxon>
        <taxon>Moraxellales</taxon>
        <taxon>Moraxellaceae</taxon>
        <taxon>Acinetobacter</taxon>
    </lineage>
</organism>
<dbReference type="Gene3D" id="1.10.10.10">
    <property type="entry name" value="Winged helix-like DNA-binding domain superfamily/Winged helix DNA-binding domain"/>
    <property type="match status" value="1"/>
</dbReference>
<proteinExistence type="predicted"/>
<evidence type="ECO:0000313" key="2">
    <source>
        <dbReference type="Proteomes" id="UP001256400"/>
    </source>
</evidence>
<protein>
    <recommendedName>
        <fullName evidence="3">MarR family transcriptional regulator</fullName>
    </recommendedName>
</protein>
<evidence type="ECO:0008006" key="3">
    <source>
        <dbReference type="Google" id="ProtNLM"/>
    </source>
</evidence>
<reference evidence="1" key="1">
    <citation type="submission" date="2023-09" db="EMBL/GenBank/DDBJ databases">
        <title>Acinetobacter soli.</title>
        <authorList>
            <person name="Kim B."/>
            <person name="Kim D."/>
            <person name="Park D."/>
        </authorList>
    </citation>
    <scope>NUCLEOTIDE SEQUENCE</scope>
    <source>
        <strain evidence="1">2023.05</strain>
    </source>
</reference>
<dbReference type="RefSeq" id="WP_104125183.1">
    <property type="nucleotide sequence ID" value="NZ_CP134206.1"/>
</dbReference>
<evidence type="ECO:0000313" key="1">
    <source>
        <dbReference type="EMBL" id="WND04473.1"/>
    </source>
</evidence>